<evidence type="ECO:0000313" key="2">
    <source>
        <dbReference type="Proteomes" id="UP000257109"/>
    </source>
</evidence>
<evidence type="ECO:0000313" key="1">
    <source>
        <dbReference type="EMBL" id="RDY02733.1"/>
    </source>
</evidence>
<dbReference type="AlphaFoldDB" id="A0A371HIV4"/>
<dbReference type="Proteomes" id="UP000257109">
    <property type="component" value="Unassembled WGS sequence"/>
</dbReference>
<organism evidence="1 2">
    <name type="scientific">Mucuna pruriens</name>
    <name type="common">Velvet bean</name>
    <name type="synonym">Dolichos pruriens</name>
    <dbReference type="NCBI Taxonomy" id="157652"/>
    <lineage>
        <taxon>Eukaryota</taxon>
        <taxon>Viridiplantae</taxon>
        <taxon>Streptophyta</taxon>
        <taxon>Embryophyta</taxon>
        <taxon>Tracheophyta</taxon>
        <taxon>Spermatophyta</taxon>
        <taxon>Magnoliopsida</taxon>
        <taxon>eudicotyledons</taxon>
        <taxon>Gunneridae</taxon>
        <taxon>Pentapetalae</taxon>
        <taxon>rosids</taxon>
        <taxon>fabids</taxon>
        <taxon>Fabales</taxon>
        <taxon>Fabaceae</taxon>
        <taxon>Papilionoideae</taxon>
        <taxon>50 kb inversion clade</taxon>
        <taxon>NPAAA clade</taxon>
        <taxon>indigoferoid/millettioid clade</taxon>
        <taxon>Phaseoleae</taxon>
        <taxon>Mucuna</taxon>
    </lineage>
</organism>
<protein>
    <submittedName>
        <fullName evidence="1">Uncharacterized protein</fullName>
    </submittedName>
</protein>
<sequence>MSNNNLLDKVVEEIGEELCNIGKKKVQKLLSDSNKFYLKPYMDCKSHKKDTLEVEKLSNLVLLELATQFFQLQAHVQQK</sequence>
<name>A0A371HIV4_MUCPR</name>
<proteinExistence type="predicted"/>
<dbReference type="EMBL" id="QJKJ01002471">
    <property type="protein sequence ID" value="RDY02733.1"/>
    <property type="molecule type" value="Genomic_DNA"/>
</dbReference>
<keyword evidence="2" id="KW-1185">Reference proteome</keyword>
<reference evidence="1" key="1">
    <citation type="submission" date="2018-05" db="EMBL/GenBank/DDBJ databases">
        <title>Draft genome of Mucuna pruriens seed.</title>
        <authorList>
            <person name="Nnadi N.E."/>
            <person name="Vos R."/>
            <person name="Hasami M.H."/>
            <person name="Devisetty U.K."/>
            <person name="Aguiy J.C."/>
        </authorList>
    </citation>
    <scope>NUCLEOTIDE SEQUENCE [LARGE SCALE GENOMIC DNA]</scope>
    <source>
        <strain evidence="1">JCA_2017</strain>
    </source>
</reference>
<accession>A0A371HIV4</accession>
<comment type="caution">
    <text evidence="1">The sequence shown here is derived from an EMBL/GenBank/DDBJ whole genome shotgun (WGS) entry which is preliminary data.</text>
</comment>
<feature type="non-terminal residue" evidence="1">
    <location>
        <position position="1"/>
    </location>
</feature>
<gene>
    <name evidence="1" type="ORF">CR513_13776</name>
</gene>